<name>A0A0A9A0T6_ARUDO</name>
<organism evidence="1">
    <name type="scientific">Arundo donax</name>
    <name type="common">Giant reed</name>
    <name type="synonym">Donax arundinaceus</name>
    <dbReference type="NCBI Taxonomy" id="35708"/>
    <lineage>
        <taxon>Eukaryota</taxon>
        <taxon>Viridiplantae</taxon>
        <taxon>Streptophyta</taxon>
        <taxon>Embryophyta</taxon>
        <taxon>Tracheophyta</taxon>
        <taxon>Spermatophyta</taxon>
        <taxon>Magnoliopsida</taxon>
        <taxon>Liliopsida</taxon>
        <taxon>Poales</taxon>
        <taxon>Poaceae</taxon>
        <taxon>PACMAD clade</taxon>
        <taxon>Arundinoideae</taxon>
        <taxon>Arundineae</taxon>
        <taxon>Arundo</taxon>
    </lineage>
</organism>
<reference evidence="1" key="1">
    <citation type="submission" date="2014-09" db="EMBL/GenBank/DDBJ databases">
        <authorList>
            <person name="Magalhaes I.L.F."/>
            <person name="Oliveira U."/>
            <person name="Santos F.R."/>
            <person name="Vidigal T.H.D.A."/>
            <person name="Brescovit A.D."/>
            <person name="Santos A.J."/>
        </authorList>
    </citation>
    <scope>NUCLEOTIDE SEQUENCE</scope>
    <source>
        <tissue evidence="1">Shoot tissue taken approximately 20 cm above the soil surface</tissue>
    </source>
</reference>
<dbReference type="AlphaFoldDB" id="A0A0A9A0T6"/>
<sequence length="28" mass="3287">MKSVRLSSIMVNTRLRSGAKSFHFQQNY</sequence>
<proteinExistence type="predicted"/>
<accession>A0A0A9A0T6</accession>
<evidence type="ECO:0000313" key="1">
    <source>
        <dbReference type="EMBL" id="JAD45279.1"/>
    </source>
</evidence>
<protein>
    <submittedName>
        <fullName evidence="1">Uncharacterized protein</fullName>
    </submittedName>
</protein>
<reference evidence="1" key="2">
    <citation type="journal article" date="2015" name="Data Brief">
        <title>Shoot transcriptome of the giant reed, Arundo donax.</title>
        <authorList>
            <person name="Barrero R.A."/>
            <person name="Guerrero F.D."/>
            <person name="Moolhuijzen P."/>
            <person name="Goolsby J.A."/>
            <person name="Tidwell J."/>
            <person name="Bellgard S.E."/>
            <person name="Bellgard M.I."/>
        </authorList>
    </citation>
    <scope>NUCLEOTIDE SEQUENCE</scope>
    <source>
        <tissue evidence="1">Shoot tissue taken approximately 20 cm above the soil surface</tissue>
    </source>
</reference>
<dbReference type="EMBL" id="GBRH01252616">
    <property type="protein sequence ID" value="JAD45279.1"/>
    <property type="molecule type" value="Transcribed_RNA"/>
</dbReference>